<organism evidence="1 2">
    <name type="scientific">Nitrosomonas nitrosa</name>
    <dbReference type="NCBI Taxonomy" id="52442"/>
    <lineage>
        <taxon>Bacteria</taxon>
        <taxon>Pseudomonadati</taxon>
        <taxon>Pseudomonadota</taxon>
        <taxon>Betaproteobacteria</taxon>
        <taxon>Nitrosomonadales</taxon>
        <taxon>Nitrosomonadaceae</taxon>
        <taxon>Nitrosomonas</taxon>
    </lineage>
</organism>
<proteinExistence type="predicted"/>
<evidence type="ECO:0000313" key="1">
    <source>
        <dbReference type="EMBL" id="CAE6486280.1"/>
    </source>
</evidence>
<sequence>MANLRKFNIGHDNISNAGSALSDNDRVDSKYRFSFLKGELHEFRERNESEIWRILEFIGADTRRYNMFTFFSH</sequence>
<dbReference type="EMBL" id="CAJNAP010000001">
    <property type="protein sequence ID" value="CAE6486280.1"/>
    <property type="molecule type" value="Genomic_DNA"/>
</dbReference>
<reference evidence="1" key="1">
    <citation type="submission" date="2021-02" db="EMBL/GenBank/DDBJ databases">
        <authorList>
            <person name="Han P."/>
        </authorList>
    </citation>
    <scope>NUCLEOTIDE SEQUENCE</scope>
    <source>
        <strain evidence="1">Nitrosomonas nitrosa 18-3D</strain>
    </source>
</reference>
<evidence type="ECO:0000313" key="2">
    <source>
        <dbReference type="Proteomes" id="UP000601736"/>
    </source>
</evidence>
<dbReference type="AlphaFoldDB" id="A0A8H9DA36"/>
<protein>
    <submittedName>
        <fullName evidence="1">Uncharacterized protein</fullName>
    </submittedName>
</protein>
<accession>A0A8H9DA36</accession>
<dbReference type="Proteomes" id="UP000601736">
    <property type="component" value="Unassembled WGS sequence"/>
</dbReference>
<name>A0A8H9DA36_9PROT</name>
<gene>
    <name evidence="1" type="ORF">NMYAN_10381</name>
</gene>
<comment type="caution">
    <text evidence="1">The sequence shown here is derived from an EMBL/GenBank/DDBJ whole genome shotgun (WGS) entry which is preliminary data.</text>
</comment>